<evidence type="ECO:0000256" key="1">
    <source>
        <dbReference type="SAM" id="Phobius"/>
    </source>
</evidence>
<dbReference type="KEGG" id="haby:HLVA_01480"/>
<accession>A0AAU9D0T8</accession>
<dbReference type="Proteomes" id="UP001321582">
    <property type="component" value="Chromosome"/>
</dbReference>
<sequence length="222" mass="24460">MKREKGSAIILAILILSFFMALSMNMFYISRQKANKATIKIKGNKVLSKIDVGASLGALEYATAILYEQPGVLDDVNNSNLDILLNRYGEYFIGRIDTTTYANGGANYDIALHHFEDNRNNSTGTTVADGIPDNTITKRICEEASTKLSIGLYDYTTNAAITYPASTNNYTINYKKEVIIPGDGGNIKDMVFEIVYTENINTDASKKISAYNPGTITVTYQN</sequence>
<name>A0AAU9D0T8_9FUSO</name>
<organism evidence="2 3">
    <name type="scientific">Haliovirga abyssi</name>
    <dbReference type="NCBI Taxonomy" id="2996794"/>
    <lineage>
        <taxon>Bacteria</taxon>
        <taxon>Fusobacteriati</taxon>
        <taxon>Fusobacteriota</taxon>
        <taxon>Fusobacteriia</taxon>
        <taxon>Fusobacteriales</taxon>
        <taxon>Haliovirgaceae</taxon>
        <taxon>Haliovirga</taxon>
    </lineage>
</organism>
<evidence type="ECO:0000313" key="3">
    <source>
        <dbReference type="Proteomes" id="UP001321582"/>
    </source>
</evidence>
<feature type="transmembrane region" description="Helical" evidence="1">
    <location>
        <begin position="6"/>
        <end position="29"/>
    </location>
</feature>
<keyword evidence="1" id="KW-0812">Transmembrane</keyword>
<dbReference type="RefSeq" id="WP_307904529.1">
    <property type="nucleotide sequence ID" value="NZ_AP027059.1"/>
</dbReference>
<evidence type="ECO:0000313" key="2">
    <source>
        <dbReference type="EMBL" id="BDU49579.1"/>
    </source>
</evidence>
<proteinExistence type="predicted"/>
<keyword evidence="1" id="KW-0472">Membrane</keyword>
<keyword evidence="3" id="KW-1185">Reference proteome</keyword>
<dbReference type="EMBL" id="AP027059">
    <property type="protein sequence ID" value="BDU49579.1"/>
    <property type="molecule type" value="Genomic_DNA"/>
</dbReference>
<evidence type="ECO:0008006" key="4">
    <source>
        <dbReference type="Google" id="ProtNLM"/>
    </source>
</evidence>
<keyword evidence="1" id="KW-1133">Transmembrane helix</keyword>
<gene>
    <name evidence="2" type="ORF">HLVA_01480</name>
</gene>
<reference evidence="2 3" key="1">
    <citation type="submission" date="2022-11" db="EMBL/GenBank/DDBJ databases">
        <title>Haliovirga abyssi gen. nov., sp. nov., a mesophilic fermentative bacterium isolated from the Iheya North hydrothermal field and the proposal of Haliovirgaceae fam. nov.</title>
        <authorList>
            <person name="Miyazaki U."/>
            <person name="Tame A."/>
            <person name="Miyazaki J."/>
            <person name="Takai K."/>
            <person name="Sawayama S."/>
            <person name="Kitajima M."/>
            <person name="Okamoto A."/>
            <person name="Nakagawa S."/>
        </authorList>
    </citation>
    <scope>NUCLEOTIDE SEQUENCE [LARGE SCALE GENOMIC DNA]</scope>
    <source>
        <strain evidence="2 3">IC12</strain>
    </source>
</reference>
<protein>
    <recommendedName>
        <fullName evidence="4">Type 4 fimbrial biogenesis protein PilX N-terminal domain-containing protein</fullName>
    </recommendedName>
</protein>
<dbReference type="AlphaFoldDB" id="A0AAU9D0T8"/>